<name>A0A833YSM0_9CHIR</name>
<proteinExistence type="predicted"/>
<evidence type="ECO:0000313" key="3">
    <source>
        <dbReference type="Proteomes" id="UP000664940"/>
    </source>
</evidence>
<sequence length="178" mass="18304">MQSRSGEEERGDALGHAPGERGGTADRAGRCGGCPTTHGVLGDAPGCRPAARNAEPPTSDGRVLRVAWLGKQGGAGLCVLGGLKGAGLDDRNPPLFRVGTTLDKQPLSSPTSPGVGSHAAPWRAVEPHSCPRRAETGSVTAFPSRASVTGWTRGNAEGKESSLGVAREPPCWNPDPQR</sequence>
<feature type="region of interest" description="Disordered" evidence="1">
    <location>
        <begin position="1"/>
        <end position="61"/>
    </location>
</feature>
<evidence type="ECO:0000313" key="2">
    <source>
        <dbReference type="EMBL" id="KAF6081822.1"/>
    </source>
</evidence>
<feature type="compositionally biased region" description="Basic and acidic residues" evidence="1">
    <location>
        <begin position="1"/>
        <end position="13"/>
    </location>
</feature>
<gene>
    <name evidence="2" type="ORF">HJG60_008829</name>
</gene>
<feature type="region of interest" description="Disordered" evidence="1">
    <location>
        <begin position="100"/>
        <end position="178"/>
    </location>
</feature>
<accession>A0A833YSM0</accession>
<dbReference type="Proteomes" id="UP000664940">
    <property type="component" value="Unassembled WGS sequence"/>
</dbReference>
<protein>
    <submittedName>
        <fullName evidence="2">Uncharacterized protein</fullName>
    </submittedName>
</protein>
<reference evidence="2 3" key="1">
    <citation type="journal article" date="2020" name="Nature">
        <title>Six reference-quality genomes reveal evolution of bat adaptations.</title>
        <authorList>
            <person name="Jebb D."/>
            <person name="Huang Z."/>
            <person name="Pippel M."/>
            <person name="Hughes G.M."/>
            <person name="Lavrichenko K."/>
            <person name="Devanna P."/>
            <person name="Winkler S."/>
            <person name="Jermiin L.S."/>
            <person name="Skirmuntt E.C."/>
            <person name="Katzourakis A."/>
            <person name="Burkitt-Gray L."/>
            <person name="Ray D.A."/>
            <person name="Sullivan K.A.M."/>
            <person name="Roscito J.G."/>
            <person name="Kirilenko B.M."/>
            <person name="Davalos L.M."/>
            <person name="Corthals A.P."/>
            <person name="Power M.L."/>
            <person name="Jones G."/>
            <person name="Ransome R.D."/>
            <person name="Dechmann D.K.N."/>
            <person name="Locatelli A.G."/>
            <person name="Puechmaille S.J."/>
            <person name="Fedrigo O."/>
            <person name="Jarvis E.D."/>
            <person name="Hiller M."/>
            <person name="Vernes S.C."/>
            <person name="Myers E.W."/>
            <person name="Teeling E.C."/>
        </authorList>
    </citation>
    <scope>NUCLEOTIDE SEQUENCE [LARGE SCALE GENOMIC DNA]</scope>
    <source>
        <strain evidence="2">Bat1K_MPI-CBG_1</strain>
    </source>
</reference>
<feature type="compositionally biased region" description="Polar residues" evidence="1">
    <location>
        <begin position="102"/>
        <end position="114"/>
    </location>
</feature>
<evidence type="ECO:0000256" key="1">
    <source>
        <dbReference type="SAM" id="MobiDB-lite"/>
    </source>
</evidence>
<dbReference type="EMBL" id="JABVXQ010000013">
    <property type="protein sequence ID" value="KAF6081822.1"/>
    <property type="molecule type" value="Genomic_DNA"/>
</dbReference>
<feature type="compositionally biased region" description="Polar residues" evidence="1">
    <location>
        <begin position="137"/>
        <end position="152"/>
    </location>
</feature>
<comment type="caution">
    <text evidence="2">The sequence shown here is derived from an EMBL/GenBank/DDBJ whole genome shotgun (WGS) entry which is preliminary data.</text>
</comment>
<organism evidence="2 3">
    <name type="scientific">Phyllostomus discolor</name>
    <name type="common">pale spear-nosed bat</name>
    <dbReference type="NCBI Taxonomy" id="89673"/>
    <lineage>
        <taxon>Eukaryota</taxon>
        <taxon>Metazoa</taxon>
        <taxon>Chordata</taxon>
        <taxon>Craniata</taxon>
        <taxon>Vertebrata</taxon>
        <taxon>Euteleostomi</taxon>
        <taxon>Mammalia</taxon>
        <taxon>Eutheria</taxon>
        <taxon>Laurasiatheria</taxon>
        <taxon>Chiroptera</taxon>
        <taxon>Yangochiroptera</taxon>
        <taxon>Phyllostomidae</taxon>
        <taxon>Phyllostominae</taxon>
        <taxon>Phyllostomus</taxon>
    </lineage>
</organism>
<dbReference type="AlphaFoldDB" id="A0A833YSM0"/>